<dbReference type="PANTHER" id="PTHR41247:SF1">
    <property type="entry name" value="HTH-TYPE TRANSCRIPTIONAL REPRESSOR YCNK"/>
    <property type="match status" value="1"/>
</dbReference>
<sequence>MVFSALSKINIVKPVISIFIFIWFFASCEIEPVSIDYGNDNCHYCNMTIVDRQHAAQLVTDKGRAYKFDAIECMLNYTRENTARPVSVYLVNDFKNPGKLIEATNATYLISPGIRSPMGANLSGFNSEQDARETQTNYNGTLYNWKQLVKYFKRKELHH</sequence>
<evidence type="ECO:0000313" key="1">
    <source>
        <dbReference type="EMBL" id="RNL77402.1"/>
    </source>
</evidence>
<proteinExistence type="predicted"/>
<name>A0A3N0DP41_SINP1</name>
<reference evidence="1 2" key="1">
    <citation type="submission" date="2018-10" db="EMBL/GenBank/DDBJ databases">
        <title>Sinomicrobium pectinilyticum sp. nov., a pectinase-producing bacterium isolated from alkaline and saline soil, and emended description of the genus Sinomicrobium.</title>
        <authorList>
            <person name="Cheng B."/>
            <person name="Li C."/>
            <person name="Lai Q."/>
            <person name="Du M."/>
            <person name="Shao Z."/>
            <person name="Xu P."/>
            <person name="Yang C."/>
        </authorList>
    </citation>
    <scope>NUCLEOTIDE SEQUENCE [LARGE SCALE GENOMIC DNA]</scope>
    <source>
        <strain evidence="1 2">5DNS001</strain>
    </source>
</reference>
<dbReference type="AlphaFoldDB" id="A0A3N0DP41"/>
<comment type="caution">
    <text evidence="1">The sequence shown here is derived from an EMBL/GenBank/DDBJ whole genome shotgun (WGS) entry which is preliminary data.</text>
</comment>
<dbReference type="SUPFAM" id="SSF160387">
    <property type="entry name" value="NosL/MerB-like"/>
    <property type="match status" value="1"/>
</dbReference>
<dbReference type="OrthoDB" id="9792749at2"/>
<dbReference type="EMBL" id="RJTM01000160">
    <property type="protein sequence ID" value="RNL77402.1"/>
    <property type="molecule type" value="Genomic_DNA"/>
</dbReference>
<gene>
    <name evidence="1" type="ORF">ED312_20945</name>
</gene>
<evidence type="ECO:0000313" key="2">
    <source>
        <dbReference type="Proteomes" id="UP000267469"/>
    </source>
</evidence>
<organism evidence="1 2">
    <name type="scientific">Sinomicrobium pectinilyticum</name>
    <dbReference type="NCBI Taxonomy" id="1084421"/>
    <lineage>
        <taxon>Bacteria</taxon>
        <taxon>Pseudomonadati</taxon>
        <taxon>Bacteroidota</taxon>
        <taxon>Flavobacteriia</taxon>
        <taxon>Flavobacteriales</taxon>
        <taxon>Flavobacteriaceae</taxon>
        <taxon>Sinomicrobium</taxon>
    </lineage>
</organism>
<dbReference type="InterPro" id="IPR008719">
    <property type="entry name" value="N2O_reductase_NosL"/>
</dbReference>
<evidence type="ECO:0008006" key="3">
    <source>
        <dbReference type="Google" id="ProtNLM"/>
    </source>
</evidence>
<dbReference type="PANTHER" id="PTHR41247">
    <property type="entry name" value="HTH-TYPE TRANSCRIPTIONAL REPRESSOR YCNK"/>
    <property type="match status" value="1"/>
</dbReference>
<dbReference type="Proteomes" id="UP000267469">
    <property type="component" value="Unassembled WGS sequence"/>
</dbReference>
<dbReference type="Pfam" id="PF05573">
    <property type="entry name" value="NosL"/>
    <property type="match status" value="1"/>
</dbReference>
<keyword evidence="2" id="KW-1185">Reference proteome</keyword>
<accession>A0A3N0DP41</accession>
<protein>
    <recommendedName>
        <fullName evidence="3">Nitrous oxide reductase</fullName>
    </recommendedName>
</protein>